<name>E4RSY2_LEAB4</name>
<accession>E4RSY2</accession>
<dbReference type="InterPro" id="IPR016181">
    <property type="entry name" value="Acyl_CoA_acyltransferase"/>
</dbReference>
<dbReference type="SUPFAM" id="SSF55729">
    <property type="entry name" value="Acyl-CoA N-acyltransferases (Nat)"/>
    <property type="match status" value="1"/>
</dbReference>
<sequence>MQPTLTQGELLIRPLREDDFDALWAISSDPLLWEQHPSNT</sequence>
<proteinExistence type="predicted"/>
<gene>
    <name evidence="1" type="ordered locus">Lbys_1099</name>
</gene>
<evidence type="ECO:0000313" key="2">
    <source>
        <dbReference type="Proteomes" id="UP000007435"/>
    </source>
</evidence>
<dbReference type="AlphaFoldDB" id="E4RSY2"/>
<organism evidence="1 2">
    <name type="scientific">Leadbetterella byssophila (strain DSM 17132 / JCM 16389 / KACC 11308 / NBRC 106382 / 4M15)</name>
    <dbReference type="NCBI Taxonomy" id="649349"/>
    <lineage>
        <taxon>Bacteria</taxon>
        <taxon>Pseudomonadati</taxon>
        <taxon>Bacteroidota</taxon>
        <taxon>Cytophagia</taxon>
        <taxon>Cytophagales</taxon>
        <taxon>Leadbetterellaceae</taxon>
        <taxon>Leadbetterella</taxon>
    </lineage>
</organism>
<dbReference type="STRING" id="649349.Lbys_1099"/>
<dbReference type="RefSeq" id="WP_013407872.1">
    <property type="nucleotide sequence ID" value="NC_014655.1"/>
</dbReference>
<reference key="1">
    <citation type="submission" date="2010-11" db="EMBL/GenBank/DDBJ databases">
        <title>The complete genome of Leadbetterella byssophila DSM 17132.</title>
        <authorList>
            <consortium name="US DOE Joint Genome Institute (JGI-PGF)"/>
            <person name="Lucas S."/>
            <person name="Copeland A."/>
            <person name="Lapidus A."/>
            <person name="Glavina del Rio T."/>
            <person name="Dalin E."/>
            <person name="Tice H."/>
            <person name="Bruce D."/>
            <person name="Goodwin L."/>
            <person name="Pitluck S."/>
            <person name="Kyrpides N."/>
            <person name="Mavromatis K."/>
            <person name="Ivanova N."/>
            <person name="Teshima H."/>
            <person name="Brettin T."/>
            <person name="Detter J.C."/>
            <person name="Han C."/>
            <person name="Tapia R."/>
            <person name="Land M."/>
            <person name="Hauser L."/>
            <person name="Markowitz V."/>
            <person name="Cheng J.-F."/>
            <person name="Hugenholtz P."/>
            <person name="Woyke T."/>
            <person name="Wu D."/>
            <person name="Tindall B."/>
            <person name="Pomrenke H.G."/>
            <person name="Brambilla E."/>
            <person name="Klenk H.-P."/>
            <person name="Eisen J.A."/>
        </authorList>
    </citation>
    <scope>NUCLEOTIDE SEQUENCE [LARGE SCALE GENOMIC DNA]</scope>
    <source>
        <strain>DSM 17132</strain>
    </source>
</reference>
<reference evidence="1 2" key="2">
    <citation type="journal article" date="2011" name="Stand. Genomic Sci.">
        <title>Complete genome sequence of Leadbetterella byssophila type strain (4M15).</title>
        <authorList>
            <person name="Abt B."/>
            <person name="Teshima H."/>
            <person name="Lucas S."/>
            <person name="Lapidus A."/>
            <person name="Del Rio T.G."/>
            <person name="Nolan M."/>
            <person name="Tice H."/>
            <person name="Cheng J.F."/>
            <person name="Pitluck S."/>
            <person name="Liolios K."/>
            <person name="Pagani I."/>
            <person name="Ivanova N."/>
            <person name="Mavromatis K."/>
            <person name="Pati A."/>
            <person name="Tapia R."/>
            <person name="Han C."/>
            <person name="Goodwin L."/>
            <person name="Chen A."/>
            <person name="Palaniappan K."/>
            <person name="Land M."/>
            <person name="Hauser L."/>
            <person name="Chang Y.J."/>
            <person name="Jeffries C.D."/>
            <person name="Rohde M."/>
            <person name="Goker M."/>
            <person name="Tindall B.J."/>
            <person name="Detter J.C."/>
            <person name="Woyke T."/>
            <person name="Bristow J."/>
            <person name="Eisen J.A."/>
            <person name="Markowitz V."/>
            <person name="Hugenholtz P."/>
            <person name="Klenk H.P."/>
            <person name="Kyrpides N.C."/>
        </authorList>
    </citation>
    <scope>NUCLEOTIDE SEQUENCE [LARGE SCALE GENOMIC DNA]</scope>
    <source>
        <strain evidence="2">DSM 17132 / JCM 16389 / KACC 11308 / NBRC 106382 / 4M15</strain>
    </source>
</reference>
<dbReference type="Proteomes" id="UP000007435">
    <property type="component" value="Chromosome"/>
</dbReference>
<evidence type="ECO:0000313" key="1">
    <source>
        <dbReference type="EMBL" id="ADQ16821.1"/>
    </source>
</evidence>
<dbReference type="KEGG" id="lby:Lbys_1099"/>
<dbReference type="EMBL" id="CP002305">
    <property type="protein sequence ID" value="ADQ16821.1"/>
    <property type="molecule type" value="Genomic_DNA"/>
</dbReference>
<protein>
    <submittedName>
        <fullName evidence="1">Acetyltransferase</fullName>
    </submittedName>
</protein>
<keyword evidence="2" id="KW-1185">Reference proteome</keyword>
<dbReference type="HOGENOM" id="CLU_3291739_0_0_10"/>